<evidence type="ECO:0000313" key="2">
    <source>
        <dbReference type="Proteomes" id="UP000011991"/>
    </source>
</evidence>
<keyword evidence="2" id="KW-1185">Reference proteome</keyword>
<sequence length="46" mass="5241">MTVIEFSRRPPRIRVSGNRLDMGWSLGYNEDRLGAAMIEFTPILSS</sequence>
<reference evidence="1 2" key="1">
    <citation type="journal article" date="2013" name="Mar. Genomics">
        <title>Expression of sulfatases in Rhodopirellula baltica and the diversity of sulfatases in the genus Rhodopirellula.</title>
        <authorList>
            <person name="Wegner C.E."/>
            <person name="Richter-Heitmann T."/>
            <person name="Klindworth A."/>
            <person name="Klockow C."/>
            <person name="Richter M."/>
            <person name="Achstetter T."/>
            <person name="Glockner F.O."/>
            <person name="Harder J."/>
        </authorList>
    </citation>
    <scope>NUCLEOTIDE SEQUENCE [LARGE SCALE GENOMIC DNA]</scope>
    <source>
        <strain evidence="1 2">SM1</strain>
    </source>
</reference>
<protein>
    <submittedName>
        <fullName evidence="1">Uncharacterized protein</fullName>
    </submittedName>
</protein>
<accession>M5RFL1</accession>
<organism evidence="1 2">
    <name type="scientific">Rhodopirellula maiorica SM1</name>
    <dbReference type="NCBI Taxonomy" id="1265738"/>
    <lineage>
        <taxon>Bacteria</taxon>
        <taxon>Pseudomonadati</taxon>
        <taxon>Planctomycetota</taxon>
        <taxon>Planctomycetia</taxon>
        <taxon>Pirellulales</taxon>
        <taxon>Pirellulaceae</taxon>
        <taxon>Novipirellula</taxon>
    </lineage>
</organism>
<dbReference type="PATRIC" id="fig|1265738.3.peg.5244"/>
<name>M5RFL1_9BACT</name>
<comment type="caution">
    <text evidence="1">The sequence shown here is derived from an EMBL/GenBank/DDBJ whole genome shotgun (WGS) entry which is preliminary data.</text>
</comment>
<dbReference type="AlphaFoldDB" id="M5RFL1"/>
<dbReference type="EMBL" id="ANOG01000738">
    <property type="protein sequence ID" value="EMI17866.1"/>
    <property type="molecule type" value="Genomic_DNA"/>
</dbReference>
<proteinExistence type="predicted"/>
<dbReference type="Proteomes" id="UP000011991">
    <property type="component" value="Unassembled WGS sequence"/>
</dbReference>
<evidence type="ECO:0000313" key="1">
    <source>
        <dbReference type="EMBL" id="EMI17866.1"/>
    </source>
</evidence>
<gene>
    <name evidence="1" type="ORF">RMSM_05219</name>
</gene>